<organism evidence="1 2">
    <name type="scientific">Dorcoceras hygrometricum</name>
    <dbReference type="NCBI Taxonomy" id="472368"/>
    <lineage>
        <taxon>Eukaryota</taxon>
        <taxon>Viridiplantae</taxon>
        <taxon>Streptophyta</taxon>
        <taxon>Embryophyta</taxon>
        <taxon>Tracheophyta</taxon>
        <taxon>Spermatophyta</taxon>
        <taxon>Magnoliopsida</taxon>
        <taxon>eudicotyledons</taxon>
        <taxon>Gunneridae</taxon>
        <taxon>Pentapetalae</taxon>
        <taxon>asterids</taxon>
        <taxon>lamiids</taxon>
        <taxon>Lamiales</taxon>
        <taxon>Gesneriaceae</taxon>
        <taxon>Didymocarpoideae</taxon>
        <taxon>Trichosporeae</taxon>
        <taxon>Loxocarpinae</taxon>
        <taxon>Dorcoceras</taxon>
    </lineage>
</organism>
<dbReference type="GO" id="GO:0047938">
    <property type="term" value="F:glucose-6-phosphate 1-epimerase activity"/>
    <property type="evidence" value="ECO:0007669"/>
    <property type="project" value="TreeGrafter"/>
</dbReference>
<dbReference type="EMBL" id="KV003152">
    <property type="protein sequence ID" value="KZV37179.1"/>
    <property type="molecule type" value="Genomic_DNA"/>
</dbReference>
<dbReference type="InterPro" id="IPR014718">
    <property type="entry name" value="GH-type_carb-bd"/>
</dbReference>
<dbReference type="PANTHER" id="PTHR11122:SF39">
    <property type="entry name" value="GLUCOSE-6-PHOSPHATE 1-EPIMERASE"/>
    <property type="match status" value="1"/>
</dbReference>
<reference evidence="1 2" key="1">
    <citation type="journal article" date="2015" name="Proc. Natl. Acad. Sci. U.S.A.">
        <title>The resurrection genome of Boea hygrometrica: A blueprint for survival of dehydration.</title>
        <authorList>
            <person name="Xiao L."/>
            <person name="Yang G."/>
            <person name="Zhang L."/>
            <person name="Yang X."/>
            <person name="Zhao S."/>
            <person name="Ji Z."/>
            <person name="Zhou Q."/>
            <person name="Hu M."/>
            <person name="Wang Y."/>
            <person name="Chen M."/>
            <person name="Xu Y."/>
            <person name="Jin H."/>
            <person name="Xiao X."/>
            <person name="Hu G."/>
            <person name="Bao F."/>
            <person name="Hu Y."/>
            <person name="Wan P."/>
            <person name="Li L."/>
            <person name="Deng X."/>
            <person name="Kuang T."/>
            <person name="Xiang C."/>
            <person name="Zhu J.K."/>
            <person name="Oliver M.J."/>
            <person name="He Y."/>
        </authorList>
    </citation>
    <scope>NUCLEOTIDE SEQUENCE [LARGE SCALE GENOMIC DNA]</scope>
    <source>
        <strain evidence="2">cv. XS01</strain>
    </source>
</reference>
<dbReference type="Gene3D" id="2.70.98.10">
    <property type="match status" value="1"/>
</dbReference>
<name>A0A2Z7BRV5_9LAMI</name>
<sequence>MKKKDVLISVTGGASVFLLFPVHRIRQVTGKDYRLRVSMDEAVKDYKGLQFLSGFSCRRLALEQHSRTAVEESSQALFFPSQEGNPTITLELKDGLYSHSMWDYSFQALYKITLDKNSLTTELNVKNTDEKPFSFGTTLHTYFNAFVSGASVRGLKGCKTLNKDPDPKNPVEGKEERDTVTFPGFVDCIYLDAPEELHLDNGLGDSITIKNTNWSDTVLWNPHLTMESCYKDFVCVENAKIGQVQLQPNETWTAVQHLSLV</sequence>
<dbReference type="Pfam" id="PF01263">
    <property type="entry name" value="Aldose_epim"/>
    <property type="match status" value="1"/>
</dbReference>
<accession>A0A2Z7BRV5</accession>
<protein>
    <submittedName>
        <fullName evidence="1">Glucose-6-phosphate 1-epimerase</fullName>
    </submittedName>
</protein>
<keyword evidence="2" id="KW-1185">Reference proteome</keyword>
<gene>
    <name evidence="1" type="ORF">F511_15099</name>
</gene>
<evidence type="ECO:0000313" key="2">
    <source>
        <dbReference type="Proteomes" id="UP000250235"/>
    </source>
</evidence>
<dbReference type="PANTHER" id="PTHR11122">
    <property type="entry name" value="APOSPORY-ASSOCIATED PROTEIN C-RELATED"/>
    <property type="match status" value="1"/>
</dbReference>
<dbReference type="SUPFAM" id="SSF74650">
    <property type="entry name" value="Galactose mutarotase-like"/>
    <property type="match status" value="1"/>
</dbReference>
<dbReference type="GO" id="GO:0005737">
    <property type="term" value="C:cytoplasm"/>
    <property type="evidence" value="ECO:0007669"/>
    <property type="project" value="TreeGrafter"/>
</dbReference>
<dbReference type="Proteomes" id="UP000250235">
    <property type="component" value="Unassembled WGS sequence"/>
</dbReference>
<dbReference type="AlphaFoldDB" id="A0A2Z7BRV5"/>
<evidence type="ECO:0000313" key="1">
    <source>
        <dbReference type="EMBL" id="KZV37179.1"/>
    </source>
</evidence>
<dbReference type="GO" id="GO:0005975">
    <property type="term" value="P:carbohydrate metabolic process"/>
    <property type="evidence" value="ECO:0007669"/>
    <property type="project" value="InterPro"/>
</dbReference>
<dbReference type="InterPro" id="IPR011013">
    <property type="entry name" value="Gal_mutarotase_sf_dom"/>
</dbReference>
<dbReference type="InterPro" id="IPR008183">
    <property type="entry name" value="Aldose_1/G6P_1-epimerase"/>
</dbReference>
<dbReference type="GO" id="GO:0030246">
    <property type="term" value="F:carbohydrate binding"/>
    <property type="evidence" value="ECO:0007669"/>
    <property type="project" value="InterPro"/>
</dbReference>
<dbReference type="OrthoDB" id="1659429at2759"/>
<proteinExistence type="predicted"/>